<keyword evidence="4" id="KW-1185">Reference proteome</keyword>
<dbReference type="Proteomes" id="UP000424872">
    <property type="component" value="Chromosome"/>
</dbReference>
<evidence type="ECO:0000313" key="1">
    <source>
        <dbReference type="EMBL" id="MDO6406242.1"/>
    </source>
</evidence>
<name>A0AAP9H470_9GAMM</name>
<accession>A0AAP9H470</accession>
<sequence length="107" mass="12527">MVDDFFKYRYGWEKFHGAVHSLSGEGTILERLENAYVFHIIHLRKENDIPIELHEQFDEVVSLMTNADAPEGRVNAAVRAMDQMTRSRVIENIISLYDSLCRYMPKH</sequence>
<evidence type="ECO:0000313" key="2">
    <source>
        <dbReference type="EMBL" id="QGR06261.1"/>
    </source>
</evidence>
<reference evidence="3" key="1">
    <citation type="submission" date="2017-11" db="EMBL/GenBank/DDBJ databases">
        <title>Genome sequence of Pantoea sp. MSR2.</title>
        <authorList>
            <person name="Nascimento F.X."/>
        </authorList>
    </citation>
    <scope>NUCLEOTIDE SEQUENCE [LARGE SCALE GENOMIC DNA]</scope>
    <source>
        <strain evidence="3">MSR2</strain>
    </source>
</reference>
<evidence type="ECO:0000313" key="3">
    <source>
        <dbReference type="Proteomes" id="UP000424872"/>
    </source>
</evidence>
<gene>
    <name evidence="2" type="ORF">CTZ24_07525</name>
    <name evidence="1" type="ORF">Q3404_06600</name>
</gene>
<protein>
    <submittedName>
        <fullName evidence="2">Uncharacterized protein</fullName>
    </submittedName>
</protein>
<dbReference type="Proteomes" id="UP001171299">
    <property type="component" value="Unassembled WGS sequence"/>
</dbReference>
<dbReference type="EMBL" id="CP024636">
    <property type="protein sequence ID" value="QGR06261.1"/>
    <property type="molecule type" value="Genomic_DNA"/>
</dbReference>
<reference evidence="1" key="3">
    <citation type="submission" date="2023-07" db="EMBL/GenBank/DDBJ databases">
        <title>The extreme plant-growth-promoting properties of Pantoea phytobeneficialis PF55 revealed by functional and genomic analysis.</title>
        <authorList>
            <person name="Nascimento F.X."/>
            <person name="Marcio R.J."/>
        </authorList>
    </citation>
    <scope>NUCLEOTIDE SEQUENCE</scope>
    <source>
        <strain evidence="1">PF55</strain>
    </source>
</reference>
<dbReference type="AlphaFoldDB" id="A0AAP9H470"/>
<proteinExistence type="predicted"/>
<evidence type="ECO:0000313" key="4">
    <source>
        <dbReference type="Proteomes" id="UP001171299"/>
    </source>
</evidence>
<reference evidence="2" key="2">
    <citation type="journal article" date="2020" name="Environ. Microbiol.">
        <title>The extreme plant-growth-promoting properties of Pantoea phytobeneficialis MSR2 revealed by functional and genomic analysis.</title>
        <authorList>
            <person name="Nascimento F.X."/>
            <person name="Hernandez A.G."/>
            <person name="Glick B.R."/>
            <person name="Rossi M.J."/>
        </authorList>
    </citation>
    <scope>NUCLEOTIDE SEQUENCE</scope>
    <source>
        <strain evidence="2">MSR2</strain>
    </source>
</reference>
<dbReference type="EMBL" id="JAUOOM010000005">
    <property type="protein sequence ID" value="MDO6406242.1"/>
    <property type="molecule type" value="Genomic_DNA"/>
</dbReference>
<organism evidence="2 3">
    <name type="scientific">Pantoea phytobeneficialis</name>
    <dbReference type="NCBI Taxonomy" id="2052056"/>
    <lineage>
        <taxon>Bacteria</taxon>
        <taxon>Pseudomonadati</taxon>
        <taxon>Pseudomonadota</taxon>
        <taxon>Gammaproteobacteria</taxon>
        <taxon>Enterobacterales</taxon>
        <taxon>Erwiniaceae</taxon>
        <taxon>Pantoea</taxon>
    </lineage>
</organism>
<dbReference type="KEGG" id="ppho:CTZ24_07525"/>
<dbReference type="RefSeq" id="WP_208725210.1">
    <property type="nucleotide sequence ID" value="NZ_CP024636.1"/>
</dbReference>